<dbReference type="Pfam" id="PF24883">
    <property type="entry name" value="NPHP3_N"/>
    <property type="match status" value="1"/>
</dbReference>
<dbReference type="SUPFAM" id="SSF52540">
    <property type="entry name" value="P-loop containing nucleoside triphosphate hydrolases"/>
    <property type="match status" value="1"/>
</dbReference>
<dbReference type="PANTHER" id="PTHR10039:SF15">
    <property type="entry name" value="NACHT DOMAIN-CONTAINING PROTEIN"/>
    <property type="match status" value="1"/>
</dbReference>
<sequence>MPDSGKWLIEKDEIKHWLNEEKSKLWCFGGPGAGKTFLCSSIIDYIHGESKTVNTKERRKREQSSSNGSQGSIAWIYCQEFYKQTQTALCHSLIRQICLSEFELQPTCDIDKLKEIIRKFAQASKASTTDGCFEFLRELVEGCRECTIVIDAFDECVEVDSEGNARERLIRELIDMPIRLLVLSRKLPVLENVFTGWDSIEIQPWEPEVRRFIRWSLSEKRLSEPFVTALETYRTEHIGKGDGDLRKIIEEVLCEKYKRVFNLVGIQMDAIIRLDRWGEVLGVLKKFPEANDQGDTPNLQQQVYTQTISRIKISDHNDMGFRALQWIYAAKRPLSHDELSHAISTTDFSDRSQFLNSVPSYNRIVDYCQGLVVYLTETQKFNFFHPSVKEYLDSTKLSPNVVITEFHAGIDSMVARRCIRYLVHTPKFNPPLEKGLFLYATQHWYKHLEKESARALLGDWRPLIAEAADETDVTYKKWTNRHGEIFRRPLEIACRFKIEWLLSLLFEGNIEGLPFSLEREMLVVARYLPKEFAEKLRLCLT</sequence>
<proteinExistence type="predicted"/>
<feature type="domain" description="Nephrocystin 3-like N-terminal" evidence="3">
    <location>
        <begin position="4"/>
        <end position="185"/>
    </location>
</feature>
<feature type="domain" description="GPI inositol-deacylase winged helix" evidence="2">
    <location>
        <begin position="322"/>
        <end position="399"/>
    </location>
</feature>
<evidence type="ECO:0008006" key="6">
    <source>
        <dbReference type="Google" id="ProtNLM"/>
    </source>
</evidence>
<name>A0AAD6IXI7_DREDA</name>
<dbReference type="Proteomes" id="UP001221413">
    <property type="component" value="Unassembled WGS sequence"/>
</dbReference>
<dbReference type="Gene3D" id="3.40.50.300">
    <property type="entry name" value="P-loop containing nucleotide triphosphate hydrolases"/>
    <property type="match status" value="1"/>
</dbReference>
<dbReference type="EMBL" id="JAQGDS010000005">
    <property type="protein sequence ID" value="KAJ6260518.1"/>
    <property type="molecule type" value="Genomic_DNA"/>
</dbReference>
<reference evidence="4" key="1">
    <citation type="submission" date="2023-01" db="EMBL/GenBank/DDBJ databases">
        <title>The chitinases involved in constricting ring structure development in the nematode-trapping fungus Drechslerella dactyloides.</title>
        <authorList>
            <person name="Wang R."/>
            <person name="Zhang L."/>
            <person name="Tang P."/>
            <person name="Li S."/>
            <person name="Liang L."/>
        </authorList>
    </citation>
    <scope>NUCLEOTIDE SEQUENCE</scope>
    <source>
        <strain evidence="4">YMF1.00031</strain>
    </source>
</reference>
<evidence type="ECO:0000259" key="2">
    <source>
        <dbReference type="Pfam" id="PF22939"/>
    </source>
</evidence>
<gene>
    <name evidence="4" type="ORF">Dda_4744</name>
</gene>
<dbReference type="InterPro" id="IPR054471">
    <property type="entry name" value="GPIID_WHD"/>
</dbReference>
<dbReference type="InterPro" id="IPR056884">
    <property type="entry name" value="NPHP3-like_N"/>
</dbReference>
<keyword evidence="1" id="KW-0677">Repeat</keyword>
<dbReference type="InterPro" id="IPR027417">
    <property type="entry name" value="P-loop_NTPase"/>
</dbReference>
<evidence type="ECO:0000259" key="3">
    <source>
        <dbReference type="Pfam" id="PF24883"/>
    </source>
</evidence>
<evidence type="ECO:0000313" key="4">
    <source>
        <dbReference type="EMBL" id="KAJ6260518.1"/>
    </source>
</evidence>
<dbReference type="Pfam" id="PF22939">
    <property type="entry name" value="WHD_GPIID"/>
    <property type="match status" value="1"/>
</dbReference>
<dbReference type="PANTHER" id="PTHR10039">
    <property type="entry name" value="AMELOGENIN"/>
    <property type="match status" value="1"/>
</dbReference>
<organism evidence="4 5">
    <name type="scientific">Drechslerella dactyloides</name>
    <name type="common">Nematode-trapping fungus</name>
    <name type="synonym">Arthrobotrys dactyloides</name>
    <dbReference type="NCBI Taxonomy" id="74499"/>
    <lineage>
        <taxon>Eukaryota</taxon>
        <taxon>Fungi</taxon>
        <taxon>Dikarya</taxon>
        <taxon>Ascomycota</taxon>
        <taxon>Pezizomycotina</taxon>
        <taxon>Orbiliomycetes</taxon>
        <taxon>Orbiliales</taxon>
        <taxon>Orbiliaceae</taxon>
        <taxon>Drechslerella</taxon>
    </lineage>
</organism>
<evidence type="ECO:0000256" key="1">
    <source>
        <dbReference type="ARBA" id="ARBA00022737"/>
    </source>
</evidence>
<keyword evidence="5" id="KW-1185">Reference proteome</keyword>
<accession>A0AAD6IXI7</accession>
<protein>
    <recommendedName>
        <fullName evidence="6">NACHT domain-containing protein</fullName>
    </recommendedName>
</protein>
<dbReference type="AlphaFoldDB" id="A0AAD6IXI7"/>
<comment type="caution">
    <text evidence="4">The sequence shown here is derived from an EMBL/GenBank/DDBJ whole genome shotgun (WGS) entry which is preliminary data.</text>
</comment>
<evidence type="ECO:0000313" key="5">
    <source>
        <dbReference type="Proteomes" id="UP001221413"/>
    </source>
</evidence>